<dbReference type="Gene3D" id="1.10.3720.10">
    <property type="entry name" value="MetI-like"/>
    <property type="match status" value="2"/>
</dbReference>
<dbReference type="GO" id="GO:0005275">
    <property type="term" value="F:amine transmembrane transporter activity"/>
    <property type="evidence" value="ECO:0007669"/>
    <property type="project" value="TreeGrafter"/>
</dbReference>
<keyword evidence="5 7" id="KW-1133">Transmembrane helix</keyword>
<feature type="transmembrane region" description="Helical" evidence="7">
    <location>
        <begin position="21"/>
        <end position="41"/>
    </location>
</feature>
<proteinExistence type="inferred from homology"/>
<feature type="transmembrane region" description="Helical" evidence="7">
    <location>
        <begin position="290"/>
        <end position="315"/>
    </location>
</feature>
<feature type="transmembrane region" description="Helical" evidence="7">
    <location>
        <begin position="144"/>
        <end position="162"/>
    </location>
</feature>
<accession>A0A7C9VGW1</accession>
<feature type="transmembrane region" description="Helical" evidence="7">
    <location>
        <begin position="368"/>
        <end position="386"/>
    </location>
</feature>
<evidence type="ECO:0000256" key="4">
    <source>
        <dbReference type="ARBA" id="ARBA00022692"/>
    </source>
</evidence>
<comment type="subcellular location">
    <subcellularLocation>
        <location evidence="1 7">Cell membrane</location>
        <topology evidence="1 7">Multi-pass membrane protein</topology>
    </subcellularLocation>
</comment>
<evidence type="ECO:0000313" key="10">
    <source>
        <dbReference type="Proteomes" id="UP000481252"/>
    </source>
</evidence>
<dbReference type="SUPFAM" id="SSF161098">
    <property type="entry name" value="MetI-like"/>
    <property type="match status" value="2"/>
</dbReference>
<feature type="domain" description="ABC transmembrane type-1" evidence="8">
    <location>
        <begin position="160"/>
        <end position="343"/>
    </location>
</feature>
<dbReference type="AlphaFoldDB" id="A0A7C9VGW1"/>
<dbReference type="GO" id="GO:0043190">
    <property type="term" value="C:ATP-binding cassette (ABC) transporter complex"/>
    <property type="evidence" value="ECO:0007669"/>
    <property type="project" value="TreeGrafter"/>
</dbReference>
<comment type="similarity">
    <text evidence="7">Belongs to the binding-protein-dependent transport system permease family.</text>
</comment>
<dbReference type="PANTHER" id="PTHR47737">
    <property type="entry name" value="GLYCINE BETAINE/PROLINE BETAINE TRANSPORT SYSTEM PERMEASE PROTEIN PROW"/>
    <property type="match status" value="1"/>
</dbReference>
<name>A0A7C9VGW1_9HYPH</name>
<keyword evidence="10" id="KW-1185">Reference proteome</keyword>
<evidence type="ECO:0000256" key="7">
    <source>
        <dbReference type="RuleBase" id="RU363032"/>
    </source>
</evidence>
<dbReference type="InterPro" id="IPR000515">
    <property type="entry name" value="MetI-like"/>
</dbReference>
<dbReference type="PANTHER" id="PTHR47737:SF1">
    <property type="entry name" value="GLYCINE BETAINE_PROLINE BETAINE TRANSPORT SYSTEM PERMEASE PROTEIN PROW"/>
    <property type="match status" value="1"/>
</dbReference>
<keyword evidence="6 7" id="KW-0472">Membrane</keyword>
<feature type="transmembrane region" description="Helical" evidence="7">
    <location>
        <begin position="485"/>
        <end position="507"/>
    </location>
</feature>
<keyword evidence="3" id="KW-1003">Cell membrane</keyword>
<dbReference type="FunFam" id="1.10.3720.10:FF:000001">
    <property type="entry name" value="Glycine betaine ABC transporter, permease"/>
    <property type="match status" value="1"/>
</dbReference>
<comment type="caution">
    <text evidence="9">The sequence shown here is derived from an EMBL/GenBank/DDBJ whole genome shotgun (WGS) entry which is preliminary data.</text>
</comment>
<feature type="domain" description="ABC transmembrane type-1" evidence="8">
    <location>
        <begin position="482"/>
        <end position="661"/>
    </location>
</feature>
<sequence>MPARPIETSAPAQHRPREAMGAAHLTAWFAALAIFVLLWQFGEPISKWAFDYPKAWQIPLARWISDAMKWLVNEASFGLFTFTDLTRFIADIVNLPYRLALSLLSTGFLSGQGSSAVQILPPLSWIAVIAVVTLIGYHAGGRRLAAIVAICFGFLAVFGQWQSAMVTLASILVAVPLGVVGGLLLGIAAYRWPRFETALTPILDLMQTIPVFAYLVPILFLFGFGPTAAIVATLIYAMPPMTRITVMALRAVPSEFRDLGNMIGCTRRQMTWRVLVPSAKDSLMVGVNQVIMLSLNMVIIASMIGAGGLGFDVLAALRRLDIGAGLEAGLAIVALAIALDRLSQAYAARAGAPVAPASTGGLVARHPYTVAAVAVILVTGVAGLILPAVQTYPDALKLSTGSFWSNVVGWINVNFFDTFEAVKNAVLLNILIPFKRLLGGLPWLGVTGMLAFAGWRLGGLKLAAIVGVLAFLIAATGQWEKAMITTYLCGISVIFAALLGIPIGILSAERARLWSWVRVIIDTLQTLPSFVYLMPAVMLFRVGDFTAMIAVVAYSIAPAIRYTVHGLMKVDPRLIEAGRAMGCTPFQILTKIKLKLALPEIMLGLNQTIMFALSMLVITALVGTRDLGQEVYIALTKADTGRGLVAGFAVAFIAIIADRLISSGAARTKARLGLV</sequence>
<dbReference type="GO" id="GO:0031460">
    <property type="term" value="P:glycine betaine transport"/>
    <property type="evidence" value="ECO:0007669"/>
    <property type="project" value="UniProtKB-ARBA"/>
</dbReference>
<feature type="transmembrane region" description="Helical" evidence="7">
    <location>
        <begin position="322"/>
        <end position="339"/>
    </location>
</feature>
<dbReference type="InterPro" id="IPR035906">
    <property type="entry name" value="MetI-like_sf"/>
</dbReference>
<feature type="transmembrane region" description="Helical" evidence="7">
    <location>
        <begin position="462"/>
        <end position="479"/>
    </location>
</feature>
<keyword evidence="4 7" id="KW-0812">Transmembrane</keyword>
<evidence type="ECO:0000256" key="6">
    <source>
        <dbReference type="ARBA" id="ARBA00023136"/>
    </source>
</evidence>
<evidence type="ECO:0000256" key="1">
    <source>
        <dbReference type="ARBA" id="ARBA00004651"/>
    </source>
</evidence>
<feature type="transmembrane region" description="Helical" evidence="7">
    <location>
        <begin position="519"/>
        <end position="539"/>
    </location>
</feature>
<evidence type="ECO:0000313" key="9">
    <source>
        <dbReference type="EMBL" id="NGN44128.1"/>
    </source>
</evidence>
<dbReference type="PROSITE" id="PS50928">
    <property type="entry name" value="ABC_TM1"/>
    <property type="match status" value="2"/>
</dbReference>
<dbReference type="Pfam" id="PF00528">
    <property type="entry name" value="BPD_transp_1"/>
    <property type="match status" value="2"/>
</dbReference>
<feature type="transmembrane region" description="Helical" evidence="7">
    <location>
        <begin position="643"/>
        <end position="661"/>
    </location>
</feature>
<evidence type="ECO:0000256" key="3">
    <source>
        <dbReference type="ARBA" id="ARBA00022475"/>
    </source>
</evidence>
<gene>
    <name evidence="9" type="ORF">G6N74_23960</name>
</gene>
<dbReference type="Proteomes" id="UP000481252">
    <property type="component" value="Unassembled WGS sequence"/>
</dbReference>
<dbReference type="GO" id="GO:0015226">
    <property type="term" value="F:carnitine transmembrane transporter activity"/>
    <property type="evidence" value="ECO:0007669"/>
    <property type="project" value="TreeGrafter"/>
</dbReference>
<evidence type="ECO:0000256" key="2">
    <source>
        <dbReference type="ARBA" id="ARBA00022448"/>
    </source>
</evidence>
<keyword evidence="2 7" id="KW-0813">Transport</keyword>
<feature type="transmembrane region" description="Helical" evidence="7">
    <location>
        <begin position="168"/>
        <end position="190"/>
    </location>
</feature>
<organism evidence="9 10">
    <name type="scientific">Mesorhizobium zhangyense</name>
    <dbReference type="NCBI Taxonomy" id="1776730"/>
    <lineage>
        <taxon>Bacteria</taxon>
        <taxon>Pseudomonadati</taxon>
        <taxon>Pseudomonadota</taxon>
        <taxon>Alphaproteobacteria</taxon>
        <taxon>Hyphomicrobiales</taxon>
        <taxon>Phyllobacteriaceae</taxon>
        <taxon>Mesorhizobium</taxon>
    </lineage>
</organism>
<reference evidence="9 10" key="1">
    <citation type="submission" date="2020-02" db="EMBL/GenBank/DDBJ databases">
        <title>Genome sequence of the type strain CGMCC 1.15528 of Mesorhizobium zhangyense.</title>
        <authorList>
            <person name="Gao J."/>
            <person name="Sun J."/>
        </authorList>
    </citation>
    <scope>NUCLEOTIDE SEQUENCE [LARGE SCALE GENOMIC DNA]</scope>
    <source>
        <strain evidence="9 10">CGMCC 1.15528</strain>
    </source>
</reference>
<dbReference type="EMBL" id="JAAKZG010000013">
    <property type="protein sequence ID" value="NGN44128.1"/>
    <property type="molecule type" value="Genomic_DNA"/>
</dbReference>
<feature type="transmembrane region" description="Helical" evidence="7">
    <location>
        <begin position="211"/>
        <end position="237"/>
    </location>
</feature>
<dbReference type="CDD" id="cd06261">
    <property type="entry name" value="TM_PBP2"/>
    <property type="match status" value="2"/>
</dbReference>
<evidence type="ECO:0000259" key="8">
    <source>
        <dbReference type="PROSITE" id="PS50928"/>
    </source>
</evidence>
<feature type="transmembrane region" description="Helical" evidence="7">
    <location>
        <begin position="545"/>
        <end position="564"/>
    </location>
</feature>
<evidence type="ECO:0000256" key="5">
    <source>
        <dbReference type="ARBA" id="ARBA00022989"/>
    </source>
</evidence>
<feature type="transmembrane region" description="Helical" evidence="7">
    <location>
        <begin position="601"/>
        <end position="623"/>
    </location>
</feature>
<feature type="transmembrane region" description="Helical" evidence="7">
    <location>
        <begin position="119"/>
        <end position="137"/>
    </location>
</feature>
<dbReference type="GO" id="GO:0015871">
    <property type="term" value="P:choline transport"/>
    <property type="evidence" value="ECO:0007669"/>
    <property type="project" value="TreeGrafter"/>
</dbReference>
<protein>
    <submittedName>
        <fullName evidence="9">ABC transporter permease subunit</fullName>
    </submittedName>
</protein>